<dbReference type="SUPFAM" id="SSF53335">
    <property type="entry name" value="S-adenosyl-L-methionine-dependent methyltransferases"/>
    <property type="match status" value="1"/>
</dbReference>
<dbReference type="InterPro" id="IPR019410">
    <property type="entry name" value="Methyltransf_16"/>
</dbReference>
<dbReference type="Gene3D" id="3.40.50.150">
    <property type="entry name" value="Vaccinia Virus protein VP39"/>
    <property type="match status" value="1"/>
</dbReference>
<dbReference type="InterPro" id="IPR029063">
    <property type="entry name" value="SAM-dependent_MTases_sf"/>
</dbReference>
<protein>
    <recommendedName>
        <fullName evidence="3">Nicotinamide N-methyltransferase</fullName>
    </recommendedName>
</protein>
<dbReference type="Proteomes" id="UP000030762">
    <property type="component" value="Unassembled WGS sequence"/>
</dbReference>
<dbReference type="GO" id="GO:0005737">
    <property type="term" value="C:cytoplasm"/>
    <property type="evidence" value="ECO:0007669"/>
    <property type="project" value="TreeGrafter"/>
</dbReference>
<dbReference type="PANTHER" id="PTHR14614:SF10">
    <property type="entry name" value="PROTEIN N-TERMINAL AND LYSINE N-METHYLTRANSFERASE EFM7"/>
    <property type="match status" value="1"/>
</dbReference>
<reference evidence="1 2" key="1">
    <citation type="submission" date="2012-04" db="EMBL/GenBank/DDBJ databases">
        <title>The Genome Sequence of Saprolegnia declina VS20.</title>
        <authorList>
            <consortium name="The Broad Institute Genome Sequencing Platform"/>
            <person name="Russ C."/>
            <person name="Nusbaum C."/>
            <person name="Tyler B."/>
            <person name="van West P."/>
            <person name="Dieguez-Uribeondo J."/>
            <person name="de Bruijn I."/>
            <person name="Tripathy S."/>
            <person name="Jiang R."/>
            <person name="Young S.K."/>
            <person name="Zeng Q."/>
            <person name="Gargeya S."/>
            <person name="Fitzgerald M."/>
            <person name="Haas B."/>
            <person name="Abouelleil A."/>
            <person name="Alvarado L."/>
            <person name="Arachchi H.M."/>
            <person name="Berlin A."/>
            <person name="Chapman S.B."/>
            <person name="Goldberg J."/>
            <person name="Griggs A."/>
            <person name="Gujja S."/>
            <person name="Hansen M."/>
            <person name="Howarth C."/>
            <person name="Imamovic A."/>
            <person name="Larimer J."/>
            <person name="McCowen C."/>
            <person name="Montmayeur A."/>
            <person name="Murphy C."/>
            <person name="Neiman D."/>
            <person name="Pearson M."/>
            <person name="Priest M."/>
            <person name="Roberts A."/>
            <person name="Saif S."/>
            <person name="Shea T."/>
            <person name="Sisk P."/>
            <person name="Sykes S."/>
            <person name="Wortman J."/>
            <person name="Nusbaum C."/>
            <person name="Birren B."/>
        </authorList>
    </citation>
    <scope>NUCLEOTIDE SEQUENCE [LARGE SCALE GENOMIC DNA]</scope>
    <source>
        <strain evidence="1 2">VS20</strain>
    </source>
</reference>
<keyword evidence="2" id="KW-1185">Reference proteome</keyword>
<dbReference type="STRING" id="1156394.T0PY08"/>
<dbReference type="eggNOG" id="KOG2920">
    <property type="taxonomic scope" value="Eukaryota"/>
</dbReference>
<dbReference type="RefSeq" id="XP_008619422.1">
    <property type="nucleotide sequence ID" value="XM_008621200.1"/>
</dbReference>
<proteinExistence type="predicted"/>
<dbReference type="OMA" id="SEYPLEW"/>
<gene>
    <name evidence="1" type="ORF">SDRG_15037</name>
</gene>
<dbReference type="Pfam" id="PF10294">
    <property type="entry name" value="Methyltransf_16"/>
    <property type="match status" value="1"/>
</dbReference>
<dbReference type="InParanoid" id="T0PY08"/>
<dbReference type="PANTHER" id="PTHR14614">
    <property type="entry name" value="HEPATOCELLULAR CARCINOMA-ASSOCIATED ANTIGEN"/>
    <property type="match status" value="1"/>
</dbReference>
<evidence type="ECO:0000313" key="2">
    <source>
        <dbReference type="Proteomes" id="UP000030762"/>
    </source>
</evidence>
<evidence type="ECO:0008006" key="3">
    <source>
        <dbReference type="Google" id="ProtNLM"/>
    </source>
</evidence>
<dbReference type="OrthoDB" id="46564at2759"/>
<dbReference type="GeneID" id="19955764"/>
<organism evidence="1 2">
    <name type="scientific">Saprolegnia diclina (strain VS20)</name>
    <dbReference type="NCBI Taxonomy" id="1156394"/>
    <lineage>
        <taxon>Eukaryota</taxon>
        <taxon>Sar</taxon>
        <taxon>Stramenopiles</taxon>
        <taxon>Oomycota</taxon>
        <taxon>Saprolegniomycetes</taxon>
        <taxon>Saprolegniales</taxon>
        <taxon>Saprolegniaceae</taxon>
        <taxon>Saprolegnia</taxon>
    </lineage>
</organism>
<dbReference type="EMBL" id="JH767214">
    <property type="protein sequence ID" value="EQC27136.1"/>
    <property type="molecule type" value="Genomic_DNA"/>
</dbReference>
<sequence>MDGLAELMGGYTEDDEREIIQDIAIGKDKAIVMQISLALDDGQAPGSLFAYHVWNGATCLSEFFAATPALVQRKAVVEFGAASALPSLVALHLGASTAVMTDYPAPVLIDNMQRNVARNASKLGNGSATVLGHLWGDDVAPLLAPTQGDGFDVAIVAECLWLHKEHEHLLMSIMACLKHGGKAYICFSHHVPGMETEDLSFFAKATRQYQCDVAHLSTFQVHAVFNSAKTKDQYLYCITKL</sequence>
<dbReference type="VEuPathDB" id="FungiDB:SDRG_15037"/>
<name>T0PY08_SAPDV</name>
<accession>T0PY08</accession>
<dbReference type="AlphaFoldDB" id="T0PY08"/>
<evidence type="ECO:0000313" key="1">
    <source>
        <dbReference type="EMBL" id="EQC27136.1"/>
    </source>
</evidence>